<dbReference type="EMBL" id="LR999453">
    <property type="protein sequence ID" value="CAE5979674.1"/>
    <property type="molecule type" value="Genomic_DNA"/>
</dbReference>
<keyword evidence="2" id="KW-1185">Reference proteome</keyword>
<evidence type="ECO:0000313" key="2">
    <source>
        <dbReference type="Proteomes" id="UP000682877"/>
    </source>
</evidence>
<gene>
    <name evidence="1" type="ORF">AARE701A_LOCUS8486</name>
</gene>
<reference evidence="1" key="1">
    <citation type="submission" date="2021-01" db="EMBL/GenBank/DDBJ databases">
        <authorList>
            <person name="Bezrukov I."/>
        </authorList>
    </citation>
    <scope>NUCLEOTIDE SEQUENCE</scope>
</reference>
<sequence length="272" mass="31038">MKLTIDFVSEKLSFALSPTSGWCWLVVDRGLEIALFAPFPSLSNRVPPSLQILLGMITRERSPLRLPYDMQVKAPVSDAEGSLRPLISYRFVLLQLNGIFRKAILKVSYRTWPSTPACLLFDIPITWRLNHPLMRELLKLLKQPFPLLLHLSRKEVRYDSPRGSLRFSFKWTAFFLNIRVRSEGPSLLIRPKIRKSLTHTQSKFLPLPFLTFTEESLSSVKVREGLALTTNFVKRKKGLGKSIRRNSDIARPLVKISPDDIITHSFNASPAG</sequence>
<evidence type="ECO:0000313" key="1">
    <source>
        <dbReference type="EMBL" id="CAE5979674.1"/>
    </source>
</evidence>
<proteinExistence type="predicted"/>
<name>A0A8S1ZZ21_ARAAE</name>
<accession>A0A8S1ZZ21</accession>
<organism evidence="1 2">
    <name type="scientific">Arabidopsis arenosa</name>
    <name type="common">Sand rock-cress</name>
    <name type="synonym">Cardaminopsis arenosa</name>
    <dbReference type="NCBI Taxonomy" id="38785"/>
    <lineage>
        <taxon>Eukaryota</taxon>
        <taxon>Viridiplantae</taxon>
        <taxon>Streptophyta</taxon>
        <taxon>Embryophyta</taxon>
        <taxon>Tracheophyta</taxon>
        <taxon>Spermatophyta</taxon>
        <taxon>Magnoliopsida</taxon>
        <taxon>eudicotyledons</taxon>
        <taxon>Gunneridae</taxon>
        <taxon>Pentapetalae</taxon>
        <taxon>rosids</taxon>
        <taxon>malvids</taxon>
        <taxon>Brassicales</taxon>
        <taxon>Brassicaceae</taxon>
        <taxon>Camelineae</taxon>
        <taxon>Arabidopsis</taxon>
    </lineage>
</organism>
<dbReference type="AlphaFoldDB" id="A0A8S1ZZ21"/>
<dbReference type="Proteomes" id="UP000682877">
    <property type="component" value="Chromosome 3"/>
</dbReference>
<protein>
    <submittedName>
        <fullName evidence="1">Uncharacterized protein</fullName>
    </submittedName>
</protein>